<evidence type="ECO:0000313" key="1">
    <source>
        <dbReference type="EMBL" id="KAJ2844576.1"/>
    </source>
</evidence>
<dbReference type="EMBL" id="JANBUW010001040">
    <property type="protein sequence ID" value="KAJ2844576.1"/>
    <property type="molecule type" value="Genomic_DNA"/>
</dbReference>
<accession>A0A9W8LY53</accession>
<comment type="caution">
    <text evidence="1">The sequence shown here is derived from an EMBL/GenBank/DDBJ whole genome shotgun (WGS) entry which is preliminary data.</text>
</comment>
<dbReference type="Proteomes" id="UP001139887">
    <property type="component" value="Unassembled WGS sequence"/>
</dbReference>
<protein>
    <submittedName>
        <fullName evidence="1">Uncharacterized protein</fullName>
    </submittedName>
</protein>
<sequence length="421" mass="47986">MVPTDEKDIQASVLAAESPHSGDGLDALTDSFWFNAKEVEQMLDQSTSWCAKVADYKPFIMDQIREWYNGYFIGRFRGKYNPWSVSSYIETLCNLLNQAKQNPPDVEGILKSAARKYWVTTGTTEMIDAQIDRHPSEFIHMAKRLLQNYEVAVLKDTEAKEHEEAHIILNAARLNYIVQDADCFSESAFLTMCLYSGYLTRRLSTSVCIPNHEVYRVWLDMFARAVLGCNMADSSINYERGALLKELWRGRTKILKDLAISSHGVLSNHNGFLERDYANHFANTIVAVSRFGMLTHPNQRSVQLSEIVPIRENHTGLGISDYIMRLHSTTNQANQFAAIIEFKLIEKNKRDNQQYHRQRAQEGLAQISERDYSNCLIGCLERVDVGIAIGNNVVEAASKLYRRKSTDSPWEEVDTLTNFGC</sequence>
<dbReference type="PANTHER" id="PTHR34825">
    <property type="entry name" value="CONSERVED PROTEIN, WITH A WEAK D-GALACTARATE DEHYDRATASE/ALTRONATE HYDROLASE DOMAIN"/>
    <property type="match status" value="1"/>
</dbReference>
<reference evidence="1" key="1">
    <citation type="submission" date="2022-07" db="EMBL/GenBank/DDBJ databases">
        <title>Phylogenomic reconstructions and comparative analyses of Kickxellomycotina fungi.</title>
        <authorList>
            <person name="Reynolds N.K."/>
            <person name="Stajich J.E."/>
            <person name="Barry K."/>
            <person name="Grigoriev I.V."/>
            <person name="Crous P."/>
            <person name="Smith M.E."/>
        </authorList>
    </citation>
    <scope>NUCLEOTIDE SEQUENCE</scope>
    <source>
        <strain evidence="1">NRRL 1566</strain>
    </source>
</reference>
<keyword evidence="2" id="KW-1185">Reference proteome</keyword>
<evidence type="ECO:0000313" key="2">
    <source>
        <dbReference type="Proteomes" id="UP001139887"/>
    </source>
</evidence>
<gene>
    <name evidence="1" type="ORF">IWW36_005131</name>
</gene>
<dbReference type="OrthoDB" id="5591151at2759"/>
<name>A0A9W8LY53_9FUNG</name>
<dbReference type="AlphaFoldDB" id="A0A9W8LY53"/>
<proteinExistence type="predicted"/>
<organism evidence="1 2">
    <name type="scientific">Coemansia brasiliensis</name>
    <dbReference type="NCBI Taxonomy" id="2650707"/>
    <lineage>
        <taxon>Eukaryota</taxon>
        <taxon>Fungi</taxon>
        <taxon>Fungi incertae sedis</taxon>
        <taxon>Zoopagomycota</taxon>
        <taxon>Kickxellomycotina</taxon>
        <taxon>Kickxellomycetes</taxon>
        <taxon>Kickxellales</taxon>
        <taxon>Kickxellaceae</taxon>
        <taxon>Coemansia</taxon>
    </lineage>
</organism>
<dbReference type="PANTHER" id="PTHR34825:SF1">
    <property type="entry name" value="AAA-ATPASE-LIKE DOMAIN-CONTAINING PROTEIN"/>
    <property type="match status" value="1"/>
</dbReference>